<evidence type="ECO:0000313" key="5">
    <source>
        <dbReference type="Proteomes" id="UP000248021"/>
    </source>
</evidence>
<evidence type="ECO:0000256" key="1">
    <source>
        <dbReference type="ARBA" id="ARBA00022723"/>
    </source>
</evidence>
<dbReference type="OrthoDB" id="9794178at2"/>
<dbReference type="PANTHER" id="PTHR35303">
    <property type="entry name" value="OS02G0197800 PROTEIN"/>
    <property type="match status" value="1"/>
</dbReference>
<dbReference type="InterPro" id="IPR038492">
    <property type="entry name" value="GBBH-like_N_sf"/>
</dbReference>
<dbReference type="InterPro" id="IPR010376">
    <property type="entry name" value="GBBH-like_N"/>
</dbReference>
<dbReference type="EMBL" id="QJJK01000017">
    <property type="protein sequence ID" value="PXW52191.1"/>
    <property type="molecule type" value="Genomic_DNA"/>
</dbReference>
<dbReference type="Pfam" id="PF06155">
    <property type="entry name" value="GBBH-like_N"/>
    <property type="match status" value="1"/>
</dbReference>
<dbReference type="Gene3D" id="3.30.2020.30">
    <property type="match status" value="1"/>
</dbReference>
<comment type="caution">
    <text evidence="4">The sequence shown here is derived from an EMBL/GenBank/DDBJ whole genome shotgun (WGS) entry which is preliminary data.</text>
</comment>
<evidence type="ECO:0000313" key="4">
    <source>
        <dbReference type="EMBL" id="PXW52191.1"/>
    </source>
</evidence>
<sequence length="128" mass="14446">MDTAQDQAPWPTELRLSPDKRTLTVAFDDGRTFALSAEYLRVKSPSAEVRGHSPSERKTVGGKIDVAILSIERMGHYAVRLVFDDMHDTGIYTWGYLHELGAKQTEIWASYLDELNSKGLRREPPVRG</sequence>
<protein>
    <submittedName>
        <fullName evidence="4">DUF971 family protein</fullName>
    </submittedName>
</protein>
<dbReference type="PANTHER" id="PTHR35303:SF5">
    <property type="entry name" value="OS02G0197800 PROTEIN"/>
    <property type="match status" value="1"/>
</dbReference>
<keyword evidence="5" id="KW-1185">Reference proteome</keyword>
<evidence type="ECO:0000256" key="2">
    <source>
        <dbReference type="ARBA" id="ARBA00023004"/>
    </source>
</evidence>
<reference evidence="4 5" key="1">
    <citation type="submission" date="2018-05" db="EMBL/GenBank/DDBJ databases">
        <title>Genomic Encyclopedia of Type Strains, Phase IV (KMG-IV): sequencing the most valuable type-strain genomes for metagenomic binning, comparative biology and taxonomic classification.</title>
        <authorList>
            <person name="Goeker M."/>
        </authorList>
    </citation>
    <scope>NUCLEOTIDE SEQUENCE [LARGE SCALE GENOMIC DNA]</scope>
    <source>
        <strain evidence="4 5">DSM 6462</strain>
    </source>
</reference>
<proteinExistence type="predicted"/>
<name>A0A2V3TVF6_9HYPH</name>
<keyword evidence="2" id="KW-0408">Iron</keyword>
<accession>A0A2V3TVF6</accession>
<keyword evidence="1" id="KW-0479">Metal-binding</keyword>
<evidence type="ECO:0000259" key="3">
    <source>
        <dbReference type="Pfam" id="PF06155"/>
    </source>
</evidence>
<gene>
    <name evidence="4" type="ORF">C7450_11754</name>
</gene>
<dbReference type="RefSeq" id="WP_110378092.1">
    <property type="nucleotide sequence ID" value="NZ_CAKNFM010000006.1"/>
</dbReference>
<organism evidence="4 5">
    <name type="scientific">Chelatococcus asaccharovorans</name>
    <dbReference type="NCBI Taxonomy" id="28210"/>
    <lineage>
        <taxon>Bacteria</taxon>
        <taxon>Pseudomonadati</taxon>
        <taxon>Pseudomonadota</taxon>
        <taxon>Alphaproteobacteria</taxon>
        <taxon>Hyphomicrobiales</taxon>
        <taxon>Chelatococcaceae</taxon>
        <taxon>Chelatococcus</taxon>
    </lineage>
</organism>
<feature type="domain" description="Gamma-butyrobetaine hydroxylase-like N-terminal" evidence="3">
    <location>
        <begin position="15"/>
        <end position="98"/>
    </location>
</feature>
<dbReference type="AlphaFoldDB" id="A0A2V3TVF6"/>
<dbReference type="GO" id="GO:0046872">
    <property type="term" value="F:metal ion binding"/>
    <property type="evidence" value="ECO:0007669"/>
    <property type="project" value="UniProtKB-KW"/>
</dbReference>
<dbReference type="Proteomes" id="UP000248021">
    <property type="component" value="Unassembled WGS sequence"/>
</dbReference>